<proteinExistence type="predicted"/>
<evidence type="ECO:0008006" key="2">
    <source>
        <dbReference type="Google" id="ProtNLM"/>
    </source>
</evidence>
<reference evidence="1" key="1">
    <citation type="submission" date="2019-08" db="EMBL/GenBank/DDBJ databases">
        <authorList>
            <person name="Kucharzyk K."/>
            <person name="Murdoch R.W."/>
            <person name="Higgins S."/>
            <person name="Loffler F."/>
        </authorList>
    </citation>
    <scope>NUCLEOTIDE SEQUENCE</scope>
</reference>
<dbReference type="EMBL" id="VSSQ01000123">
    <property type="protein sequence ID" value="MPL79084.1"/>
    <property type="molecule type" value="Genomic_DNA"/>
</dbReference>
<protein>
    <recommendedName>
        <fullName evidence="2">RloB domain-containing protein</fullName>
    </recommendedName>
</protein>
<dbReference type="InterPro" id="IPR025591">
    <property type="entry name" value="RloB"/>
</dbReference>
<evidence type="ECO:0000313" key="1">
    <source>
        <dbReference type="EMBL" id="MPL79084.1"/>
    </source>
</evidence>
<accession>A0A644UJH6</accession>
<dbReference type="AlphaFoldDB" id="A0A644UJH6"/>
<comment type="caution">
    <text evidence="1">The sequence shown here is derived from an EMBL/GenBank/DDBJ whole genome shotgun (WGS) entry which is preliminary data.</text>
</comment>
<gene>
    <name evidence="1" type="ORF">SDC9_24959</name>
</gene>
<dbReference type="Pfam" id="PF13707">
    <property type="entry name" value="RloB"/>
    <property type="match status" value="1"/>
</dbReference>
<name>A0A644UJH6_9ZZZZ</name>
<organism evidence="1">
    <name type="scientific">bioreactor metagenome</name>
    <dbReference type="NCBI Taxonomy" id="1076179"/>
    <lineage>
        <taxon>unclassified sequences</taxon>
        <taxon>metagenomes</taxon>
        <taxon>ecological metagenomes</taxon>
    </lineage>
</organism>
<sequence>MTTQRKIDNSLLKRFERKENSNSRKVNSKEKRVYFLIVCEGEETEPNYFKAFERELPPYTLDIQTWGTRCDPLGVVNAAIEFKKRSKKDSVWVVFDKDDFPARNFNAAIEKAVANDIKCAWSNEAFELWYILHFQYLNTALSRNDYQNLLESEINKKANKGKNPFKYKKNSKEMFQLLKKYGNQEQAIQRAIKLEQQFDNQQYATHNPCTLVHKLVEELNNPQIVFEK</sequence>